<feature type="transmembrane region" description="Helical" evidence="2">
    <location>
        <begin position="55"/>
        <end position="80"/>
    </location>
</feature>
<dbReference type="AlphaFoldDB" id="A0A7X0AUI2"/>
<feature type="region of interest" description="Disordered" evidence="1">
    <location>
        <begin position="202"/>
        <end position="227"/>
    </location>
</feature>
<gene>
    <name evidence="3" type="ORF">FHS74_000099</name>
</gene>
<feature type="transmembrane region" description="Helical" evidence="2">
    <location>
        <begin position="131"/>
        <end position="154"/>
    </location>
</feature>
<feature type="transmembrane region" description="Helical" evidence="2">
    <location>
        <begin position="86"/>
        <end position="110"/>
    </location>
</feature>
<proteinExistence type="predicted"/>
<keyword evidence="2" id="KW-1133">Transmembrane helix</keyword>
<reference evidence="3 4" key="1">
    <citation type="submission" date="2020-08" db="EMBL/GenBank/DDBJ databases">
        <title>Genomic Encyclopedia of Type Strains, Phase IV (KMG-IV): sequencing the most valuable type-strain genomes for metagenomic binning, comparative biology and taxonomic classification.</title>
        <authorList>
            <person name="Goeker M."/>
        </authorList>
    </citation>
    <scope>NUCLEOTIDE SEQUENCE [LARGE SCALE GENOMIC DNA]</scope>
    <source>
        <strain evidence="3 4">DSM 22198</strain>
    </source>
</reference>
<keyword evidence="2" id="KW-0812">Transmembrane</keyword>
<keyword evidence="2" id="KW-0472">Membrane</keyword>
<evidence type="ECO:0000256" key="1">
    <source>
        <dbReference type="SAM" id="MobiDB-lite"/>
    </source>
</evidence>
<name>A0A7X0AUI2_9PROT</name>
<evidence type="ECO:0000313" key="4">
    <source>
        <dbReference type="Proteomes" id="UP000539175"/>
    </source>
</evidence>
<accession>A0A7X0AUI2</accession>
<dbReference type="EMBL" id="JACIIZ010000001">
    <property type="protein sequence ID" value="MBB6249566.1"/>
    <property type="molecule type" value="Genomic_DNA"/>
</dbReference>
<evidence type="ECO:0000313" key="3">
    <source>
        <dbReference type="EMBL" id="MBB6249566.1"/>
    </source>
</evidence>
<feature type="transmembrane region" description="Helical" evidence="2">
    <location>
        <begin position="174"/>
        <end position="195"/>
    </location>
</feature>
<protein>
    <submittedName>
        <fullName evidence="3">Uncharacterized protein</fullName>
    </submittedName>
</protein>
<evidence type="ECO:0000256" key="2">
    <source>
        <dbReference type="SAM" id="Phobius"/>
    </source>
</evidence>
<feature type="compositionally biased region" description="Basic and acidic residues" evidence="1">
    <location>
        <begin position="216"/>
        <end position="227"/>
    </location>
</feature>
<dbReference type="RefSeq" id="WP_184796422.1">
    <property type="nucleotide sequence ID" value="NZ_JACIIZ010000001.1"/>
</dbReference>
<dbReference type="Proteomes" id="UP000539175">
    <property type="component" value="Unassembled WGS sequence"/>
</dbReference>
<keyword evidence="4" id="KW-1185">Reference proteome</keyword>
<sequence length="227" mass="24611">MPLYRDDYGALYWSLRGDVTGEVVRDTPFHKDAGTRMLRVRPGQERRLLWTLRGVLGLLALQAVGLGALAVALITGLVVIPDGWPMALASSILMPAFLLAMMTQSVLVPLSCESATLRHPVRLVPAQPLSLVLAPLLFVVGPVLYILGMVLVLPASARAEVAVMLGRADWAEKAAGLVLALILLACFGWAVRQCWLGWAGSRRRPPSHPPALRVAASREQRRDRTGS</sequence>
<organism evidence="3 4">
    <name type="scientific">Nitrospirillum iridis</name>
    <dbReference type="NCBI Taxonomy" id="765888"/>
    <lineage>
        <taxon>Bacteria</taxon>
        <taxon>Pseudomonadati</taxon>
        <taxon>Pseudomonadota</taxon>
        <taxon>Alphaproteobacteria</taxon>
        <taxon>Rhodospirillales</taxon>
        <taxon>Azospirillaceae</taxon>
        <taxon>Nitrospirillum</taxon>
    </lineage>
</organism>
<comment type="caution">
    <text evidence="3">The sequence shown here is derived from an EMBL/GenBank/DDBJ whole genome shotgun (WGS) entry which is preliminary data.</text>
</comment>